<organism evidence="2 3">
    <name type="scientific">Streptomyces fuscichromogenes</name>
    <dbReference type="NCBI Taxonomy" id="1324013"/>
    <lineage>
        <taxon>Bacteria</taxon>
        <taxon>Bacillati</taxon>
        <taxon>Actinomycetota</taxon>
        <taxon>Actinomycetes</taxon>
        <taxon>Kitasatosporales</taxon>
        <taxon>Streptomycetaceae</taxon>
        <taxon>Streptomyces</taxon>
    </lineage>
</organism>
<comment type="caution">
    <text evidence="2">The sequence shown here is derived from an EMBL/GenBank/DDBJ whole genome shotgun (WGS) entry which is preliminary data.</text>
</comment>
<dbReference type="Proteomes" id="UP000653411">
    <property type="component" value="Unassembled WGS sequence"/>
</dbReference>
<evidence type="ECO:0000313" key="2">
    <source>
        <dbReference type="EMBL" id="GGN30447.1"/>
    </source>
</evidence>
<protein>
    <submittedName>
        <fullName evidence="2">Transcriptional regulator</fullName>
    </submittedName>
</protein>
<dbReference type="InterPro" id="IPR010982">
    <property type="entry name" value="Lambda_DNA-bd_dom_sf"/>
</dbReference>
<dbReference type="Gene3D" id="1.10.260.40">
    <property type="entry name" value="lambda repressor-like DNA-binding domains"/>
    <property type="match status" value="1"/>
</dbReference>
<reference evidence="2" key="1">
    <citation type="journal article" date="2014" name="Int. J. Syst. Evol. Microbiol.">
        <title>Complete genome sequence of Corynebacterium casei LMG S-19264T (=DSM 44701T), isolated from a smear-ripened cheese.</title>
        <authorList>
            <consortium name="US DOE Joint Genome Institute (JGI-PGF)"/>
            <person name="Walter F."/>
            <person name="Albersmeier A."/>
            <person name="Kalinowski J."/>
            <person name="Ruckert C."/>
        </authorList>
    </citation>
    <scope>NUCLEOTIDE SEQUENCE</scope>
    <source>
        <strain evidence="2">CGMCC 4.7110</strain>
    </source>
</reference>
<feature type="domain" description="DUF5753" evidence="1">
    <location>
        <begin position="103"/>
        <end position="276"/>
    </location>
</feature>
<dbReference type="EMBL" id="BMML01000018">
    <property type="protein sequence ID" value="GGN30447.1"/>
    <property type="molecule type" value="Genomic_DNA"/>
</dbReference>
<dbReference type="Pfam" id="PF19054">
    <property type="entry name" value="DUF5753"/>
    <property type="match status" value="1"/>
</dbReference>
<proteinExistence type="predicted"/>
<gene>
    <name evidence="2" type="ORF">GCM10011578_067550</name>
</gene>
<accession>A0A917XIL6</accession>
<sequence length="285" mass="32223">MSTDYQQAREALGARLRELRFTCPDGRLTGTQLAERLGAGWTKVKVSKLENGRQTATAEDLRAWADGTGQPGSYDDLLARLRGFESHIRSWRRQLAAGHRAVQDAATVEHERSRVLTIWENVLIPGMLQTPDYARHTFNRHADLMRSPRDTEDAVRARIQRQEGLYRPGRKYRIMVWEGAVRSLICPPAVLATQLHHLASAIGLDTVELGVIPFTASLKIWPGNSFWVYDERLAIVEDWHAELWLSDSDSVATYLRVWKTLSESAVYGSDAHNIINSARRALDPL</sequence>
<dbReference type="AlphaFoldDB" id="A0A917XIL6"/>
<evidence type="ECO:0000313" key="3">
    <source>
        <dbReference type="Proteomes" id="UP000653411"/>
    </source>
</evidence>
<reference evidence="2" key="2">
    <citation type="submission" date="2020-09" db="EMBL/GenBank/DDBJ databases">
        <authorList>
            <person name="Sun Q."/>
            <person name="Zhou Y."/>
        </authorList>
    </citation>
    <scope>NUCLEOTIDE SEQUENCE</scope>
    <source>
        <strain evidence="2">CGMCC 4.7110</strain>
    </source>
</reference>
<name>A0A917XIL6_9ACTN</name>
<dbReference type="GO" id="GO:0003677">
    <property type="term" value="F:DNA binding"/>
    <property type="evidence" value="ECO:0007669"/>
    <property type="project" value="InterPro"/>
</dbReference>
<dbReference type="Pfam" id="PF13560">
    <property type="entry name" value="HTH_31"/>
    <property type="match status" value="1"/>
</dbReference>
<dbReference type="CDD" id="cd00093">
    <property type="entry name" value="HTH_XRE"/>
    <property type="match status" value="1"/>
</dbReference>
<dbReference type="InterPro" id="IPR001387">
    <property type="entry name" value="Cro/C1-type_HTH"/>
</dbReference>
<keyword evidence="3" id="KW-1185">Reference proteome</keyword>
<dbReference type="InterPro" id="IPR043917">
    <property type="entry name" value="DUF5753"/>
</dbReference>
<evidence type="ECO:0000259" key="1">
    <source>
        <dbReference type="Pfam" id="PF19054"/>
    </source>
</evidence>
<dbReference type="RefSeq" id="WP_189266670.1">
    <property type="nucleotide sequence ID" value="NZ_BMML01000018.1"/>
</dbReference>